<reference evidence="9" key="1">
    <citation type="submission" date="2020-05" db="EMBL/GenBank/DDBJ databases">
        <title>Mycena genomes resolve the evolution of fungal bioluminescence.</title>
        <authorList>
            <person name="Tsai I.J."/>
        </authorList>
    </citation>
    <scope>NUCLEOTIDE SEQUENCE</scope>
    <source>
        <strain evidence="9">160909Yilan</strain>
    </source>
</reference>
<evidence type="ECO:0000313" key="9">
    <source>
        <dbReference type="EMBL" id="KAF7342838.1"/>
    </source>
</evidence>
<dbReference type="Gene3D" id="1.10.630.10">
    <property type="entry name" value="Cytochrome P450"/>
    <property type="match status" value="1"/>
</dbReference>
<feature type="binding site" description="axial binding residue" evidence="7">
    <location>
        <position position="505"/>
    </location>
    <ligand>
        <name>heme</name>
        <dbReference type="ChEBI" id="CHEBI:30413"/>
    </ligand>
    <ligandPart>
        <name>Fe</name>
        <dbReference type="ChEBI" id="CHEBI:18248"/>
    </ligandPart>
</feature>
<keyword evidence="4" id="KW-0560">Oxidoreductase</keyword>
<evidence type="ECO:0000256" key="2">
    <source>
        <dbReference type="ARBA" id="ARBA00022617"/>
    </source>
</evidence>
<evidence type="ECO:0000313" key="10">
    <source>
        <dbReference type="Proteomes" id="UP000623467"/>
    </source>
</evidence>
<feature type="region of interest" description="Disordered" evidence="8">
    <location>
        <begin position="41"/>
        <end position="83"/>
    </location>
</feature>
<sequence length="571" mass="63177">MFSLLRRDFEVSAMLALLTILGMWVLRGILKTVGLPSVPVSDGDGSRLTGTGATHSIDPSTAGYPLPSPPNGRFSTRPADGPDGWKPYKTVQLLVTPSVLPQIRTAFQPLGLPGVLLPTTSWTTGLDWNWVRRFEAYAQGETVAITSILGGRQAIWTSNMEIGRQVIVGSHKTSFYKSAESTATFFYKLVWKQTARTYKDMIQTDGWNTKDVVDIPVVQKLTLAFLVIASCGATPPSTDGVMSVTEALRLVSDHNLLLVFAPGWLFYMPFASFTKARMARDRLAAFMRAHIVERKANVATGSTRANALTMLVKANQDESTKYQLDDQELIGNIFLLMLAGHGQYQNRLLLAANVDIFQKPLLQPLRLPSVVGTKADPQLEDYSKLDKVLAIFYEALGMFLPASFMIREATEDTIITVPNPPGEEGSKTVPITKGTQVRKPEAKKVGGGQRLPTSLSYSQIIVDIVGAQYNSRYFENPAEYRPSRWYGLPAESELFTAFSVSARACIGRKFAVLEATSFLTLLLRDWKILPLLCDGETKETWGARMKHARMGITLSLAADIPFRFERRTHTL</sequence>
<keyword evidence="6" id="KW-0503">Monooxygenase</keyword>
<dbReference type="SUPFAM" id="SSF48264">
    <property type="entry name" value="Cytochrome P450"/>
    <property type="match status" value="1"/>
</dbReference>
<evidence type="ECO:0000256" key="5">
    <source>
        <dbReference type="ARBA" id="ARBA00023004"/>
    </source>
</evidence>
<dbReference type="Pfam" id="PF00067">
    <property type="entry name" value="p450"/>
    <property type="match status" value="2"/>
</dbReference>
<evidence type="ECO:0000256" key="7">
    <source>
        <dbReference type="PIRSR" id="PIRSR602401-1"/>
    </source>
</evidence>
<dbReference type="GO" id="GO:0020037">
    <property type="term" value="F:heme binding"/>
    <property type="evidence" value="ECO:0007669"/>
    <property type="project" value="InterPro"/>
</dbReference>
<dbReference type="GO" id="GO:0004497">
    <property type="term" value="F:monooxygenase activity"/>
    <property type="evidence" value="ECO:0007669"/>
    <property type="project" value="UniProtKB-KW"/>
</dbReference>
<evidence type="ECO:0000256" key="4">
    <source>
        <dbReference type="ARBA" id="ARBA00023002"/>
    </source>
</evidence>
<comment type="caution">
    <text evidence="9">The sequence shown here is derived from an EMBL/GenBank/DDBJ whole genome shotgun (WGS) entry which is preliminary data.</text>
</comment>
<comment type="cofactor">
    <cofactor evidence="7">
        <name>heme</name>
        <dbReference type="ChEBI" id="CHEBI:30413"/>
    </cofactor>
</comment>
<evidence type="ECO:0000256" key="1">
    <source>
        <dbReference type="ARBA" id="ARBA00010617"/>
    </source>
</evidence>
<proteinExistence type="inferred from homology"/>
<evidence type="ECO:0008006" key="11">
    <source>
        <dbReference type="Google" id="ProtNLM"/>
    </source>
</evidence>
<accession>A0A8H7CPJ4</accession>
<name>A0A8H7CPJ4_9AGAR</name>
<evidence type="ECO:0000256" key="8">
    <source>
        <dbReference type="SAM" id="MobiDB-lite"/>
    </source>
</evidence>
<dbReference type="PANTHER" id="PTHR24286">
    <property type="entry name" value="CYTOCHROME P450 26"/>
    <property type="match status" value="1"/>
</dbReference>
<gene>
    <name evidence="9" type="ORF">MSAN_01999800</name>
</gene>
<dbReference type="GO" id="GO:0005506">
    <property type="term" value="F:iron ion binding"/>
    <property type="evidence" value="ECO:0007669"/>
    <property type="project" value="InterPro"/>
</dbReference>
<dbReference type="InterPro" id="IPR001128">
    <property type="entry name" value="Cyt_P450"/>
</dbReference>
<dbReference type="InterPro" id="IPR036396">
    <property type="entry name" value="Cyt_P450_sf"/>
</dbReference>
<keyword evidence="10" id="KW-1185">Reference proteome</keyword>
<dbReference type="InterPro" id="IPR002401">
    <property type="entry name" value="Cyt_P450_E_grp-I"/>
</dbReference>
<protein>
    <recommendedName>
        <fullName evidence="11">Cytochrome P450</fullName>
    </recommendedName>
</protein>
<dbReference type="GO" id="GO:0016705">
    <property type="term" value="F:oxidoreductase activity, acting on paired donors, with incorporation or reduction of molecular oxygen"/>
    <property type="evidence" value="ECO:0007669"/>
    <property type="project" value="InterPro"/>
</dbReference>
<keyword evidence="5 7" id="KW-0408">Iron</keyword>
<dbReference type="GO" id="GO:0016125">
    <property type="term" value="P:sterol metabolic process"/>
    <property type="evidence" value="ECO:0007669"/>
    <property type="project" value="TreeGrafter"/>
</dbReference>
<dbReference type="OrthoDB" id="1470350at2759"/>
<comment type="similarity">
    <text evidence="1">Belongs to the cytochrome P450 family.</text>
</comment>
<keyword evidence="3 7" id="KW-0479">Metal-binding</keyword>
<dbReference type="PRINTS" id="PR00463">
    <property type="entry name" value="EP450I"/>
</dbReference>
<evidence type="ECO:0000256" key="6">
    <source>
        <dbReference type="ARBA" id="ARBA00023033"/>
    </source>
</evidence>
<organism evidence="9 10">
    <name type="scientific">Mycena sanguinolenta</name>
    <dbReference type="NCBI Taxonomy" id="230812"/>
    <lineage>
        <taxon>Eukaryota</taxon>
        <taxon>Fungi</taxon>
        <taxon>Dikarya</taxon>
        <taxon>Basidiomycota</taxon>
        <taxon>Agaricomycotina</taxon>
        <taxon>Agaricomycetes</taxon>
        <taxon>Agaricomycetidae</taxon>
        <taxon>Agaricales</taxon>
        <taxon>Marasmiineae</taxon>
        <taxon>Mycenaceae</taxon>
        <taxon>Mycena</taxon>
    </lineage>
</organism>
<dbReference type="AlphaFoldDB" id="A0A8H7CPJ4"/>
<dbReference type="EMBL" id="JACAZH010000024">
    <property type="protein sequence ID" value="KAF7342838.1"/>
    <property type="molecule type" value="Genomic_DNA"/>
</dbReference>
<feature type="compositionally biased region" description="Polar residues" evidence="8">
    <location>
        <begin position="48"/>
        <end position="59"/>
    </location>
</feature>
<evidence type="ECO:0000256" key="3">
    <source>
        <dbReference type="ARBA" id="ARBA00022723"/>
    </source>
</evidence>
<keyword evidence="2 7" id="KW-0349">Heme</keyword>
<dbReference type="Proteomes" id="UP000623467">
    <property type="component" value="Unassembled WGS sequence"/>
</dbReference>
<dbReference type="PANTHER" id="PTHR24286:SF384">
    <property type="entry name" value="P450, PUTATIVE (EUROFUNG)-RELATED"/>
    <property type="match status" value="1"/>
</dbReference>